<evidence type="ECO:0000313" key="11">
    <source>
        <dbReference type="Proteomes" id="UP000429644"/>
    </source>
</evidence>
<dbReference type="Proteomes" id="UP000429644">
    <property type="component" value="Unassembled WGS sequence"/>
</dbReference>
<dbReference type="Gene3D" id="1.10.540.10">
    <property type="entry name" value="Acyl-CoA dehydrogenase/oxidase, N-terminal domain"/>
    <property type="match status" value="1"/>
</dbReference>
<accession>A0A7J9UVI8</accession>
<dbReference type="InterPro" id="IPR037069">
    <property type="entry name" value="AcylCoA_DH/ox_N_sf"/>
</dbReference>
<dbReference type="InterPro" id="IPR009100">
    <property type="entry name" value="AcylCoA_DH/oxidase_NM_dom_sf"/>
</dbReference>
<evidence type="ECO:0000259" key="9">
    <source>
        <dbReference type="Pfam" id="PF02771"/>
    </source>
</evidence>
<feature type="domain" description="Acyl-CoA oxidase/dehydrogenase middle" evidence="8">
    <location>
        <begin position="120"/>
        <end position="212"/>
    </location>
</feature>
<comment type="similarity">
    <text evidence="2 6">Belongs to the acyl-CoA dehydrogenase family.</text>
</comment>
<dbReference type="EMBL" id="WHPD01001644">
    <property type="protein sequence ID" value="MPV88522.1"/>
    <property type="molecule type" value="Genomic_DNA"/>
</dbReference>
<feature type="domain" description="Acyl-CoA dehydrogenase/oxidase N-terminal" evidence="9">
    <location>
        <begin position="26"/>
        <end position="116"/>
    </location>
</feature>
<evidence type="ECO:0000256" key="3">
    <source>
        <dbReference type="ARBA" id="ARBA00022630"/>
    </source>
</evidence>
<dbReference type="InterPro" id="IPR046373">
    <property type="entry name" value="Acyl-CoA_Oxase/DH_mid-dom_sf"/>
</dbReference>
<keyword evidence="3 6" id="KW-0285">Flavoprotein</keyword>
<dbReference type="GO" id="GO:0050660">
    <property type="term" value="F:flavin adenine dinucleotide binding"/>
    <property type="evidence" value="ECO:0007669"/>
    <property type="project" value="InterPro"/>
</dbReference>
<gene>
    <name evidence="10" type="ORF">GB882_07565</name>
</gene>
<evidence type="ECO:0000256" key="5">
    <source>
        <dbReference type="ARBA" id="ARBA00023002"/>
    </source>
</evidence>
<evidence type="ECO:0000256" key="2">
    <source>
        <dbReference type="ARBA" id="ARBA00009347"/>
    </source>
</evidence>
<dbReference type="Gene3D" id="2.40.110.10">
    <property type="entry name" value="Butyryl-CoA Dehydrogenase, subunit A, domain 2"/>
    <property type="match status" value="1"/>
</dbReference>
<reference evidence="10 11" key="1">
    <citation type="submission" date="2019-10" db="EMBL/GenBank/DDBJ databases">
        <title>Georgenia wutianyii sp. nov. and Georgenia yuyongxinii sp. nov. isolated from plateau pika (Ochotona curzoniae) in the Qinghai-Tibet plateau of China.</title>
        <authorList>
            <person name="Tian Z."/>
        </authorList>
    </citation>
    <scope>NUCLEOTIDE SEQUENCE [LARGE SCALE GENOMIC DNA]</scope>
    <source>
        <strain evidence="10 11">JCM 15130</strain>
    </source>
</reference>
<feature type="non-terminal residue" evidence="10">
    <location>
        <position position="1"/>
    </location>
</feature>
<dbReference type="AlphaFoldDB" id="A0A7J9UVI8"/>
<dbReference type="Pfam" id="PF00441">
    <property type="entry name" value="Acyl-CoA_dh_1"/>
    <property type="match status" value="1"/>
</dbReference>
<keyword evidence="4 6" id="KW-0274">FAD</keyword>
<dbReference type="Gene3D" id="1.20.140.10">
    <property type="entry name" value="Butyryl-CoA Dehydrogenase, subunit A, domain 3"/>
    <property type="match status" value="1"/>
</dbReference>
<dbReference type="SUPFAM" id="SSF56645">
    <property type="entry name" value="Acyl-CoA dehydrogenase NM domain-like"/>
    <property type="match status" value="1"/>
</dbReference>
<dbReference type="InterPro" id="IPR036250">
    <property type="entry name" value="AcylCo_DH-like_C"/>
</dbReference>
<dbReference type="SUPFAM" id="SSF47203">
    <property type="entry name" value="Acyl-CoA dehydrogenase C-terminal domain-like"/>
    <property type="match status" value="1"/>
</dbReference>
<keyword evidence="5 6" id="KW-0560">Oxidoreductase</keyword>
<dbReference type="InterPro" id="IPR006091">
    <property type="entry name" value="Acyl-CoA_Oxase/DH_mid-dom"/>
</dbReference>
<evidence type="ECO:0000256" key="1">
    <source>
        <dbReference type="ARBA" id="ARBA00001974"/>
    </source>
</evidence>
<dbReference type="Pfam" id="PF02770">
    <property type="entry name" value="Acyl-CoA_dh_M"/>
    <property type="match status" value="1"/>
</dbReference>
<feature type="domain" description="Acyl-CoA dehydrogenase/oxidase C-terminal" evidence="7">
    <location>
        <begin position="226"/>
        <end position="385"/>
    </location>
</feature>
<proteinExistence type="inferred from homology"/>
<name>A0A7J9UVI8_9MICO</name>
<dbReference type="FunFam" id="2.40.110.10:FF:000011">
    <property type="entry name" value="Acyl-CoA dehydrogenase FadE34"/>
    <property type="match status" value="1"/>
</dbReference>
<dbReference type="Pfam" id="PF02771">
    <property type="entry name" value="Acyl-CoA_dh_N"/>
    <property type="match status" value="1"/>
</dbReference>
<evidence type="ECO:0000259" key="8">
    <source>
        <dbReference type="Pfam" id="PF02770"/>
    </source>
</evidence>
<dbReference type="GO" id="GO:0005886">
    <property type="term" value="C:plasma membrane"/>
    <property type="evidence" value="ECO:0007669"/>
    <property type="project" value="TreeGrafter"/>
</dbReference>
<evidence type="ECO:0000256" key="6">
    <source>
        <dbReference type="RuleBase" id="RU362125"/>
    </source>
</evidence>
<evidence type="ECO:0000256" key="4">
    <source>
        <dbReference type="ARBA" id="ARBA00022827"/>
    </source>
</evidence>
<dbReference type="GO" id="GO:0016627">
    <property type="term" value="F:oxidoreductase activity, acting on the CH-CH group of donors"/>
    <property type="evidence" value="ECO:0007669"/>
    <property type="project" value="InterPro"/>
</dbReference>
<comment type="caution">
    <text evidence="10">The sequence shown here is derived from an EMBL/GenBank/DDBJ whole genome shotgun (WGS) entry which is preliminary data.</text>
</comment>
<sequence length="399" mass="42697">VRELRETEVVEWFETHVPSDWQRSVDSMSAEEYVEFQRNWLRTLNERGFGAPGVPEKWGGGGYSLRDQATIFAAGARVSAPPTDAFEVSLNHVPATLLTAGTPAQQERYVRGAIDGTVWCQGFSEPGAGSDLAALAARAVRDGDGWRITGQKTWSSHAAHAEHCLLLARTDPNARRHAGITYFILDMDQPGVQVRPIRQIHGPAEFCELFLDGAWVPDENVIGEVNGGWAVAQATLAAERGPIALPTIERIGAELADLASGLGPVEPADGPRPPLSRAQTDLAALLARQIAVRSLALDTVDLSERGSDGGQLNSVLKVGWSELLQEATSAAVLLAGERALAESDSEHFLGYVSGRPGSDWLGSWAATIAGGANEIQLNIIAERLLGLPRDPSRQPGGSR</sequence>
<protein>
    <submittedName>
        <fullName evidence="10">Acyl-CoA dehydrogenase</fullName>
    </submittedName>
</protein>
<evidence type="ECO:0000259" key="7">
    <source>
        <dbReference type="Pfam" id="PF00441"/>
    </source>
</evidence>
<keyword evidence="11" id="KW-1185">Reference proteome</keyword>
<dbReference type="PANTHER" id="PTHR43292">
    <property type="entry name" value="ACYL-COA DEHYDROGENASE"/>
    <property type="match status" value="1"/>
</dbReference>
<comment type="cofactor">
    <cofactor evidence="1 6">
        <name>FAD</name>
        <dbReference type="ChEBI" id="CHEBI:57692"/>
    </cofactor>
</comment>
<organism evidence="10 11">
    <name type="scientific">Georgenia ruanii</name>
    <dbReference type="NCBI Taxonomy" id="348442"/>
    <lineage>
        <taxon>Bacteria</taxon>
        <taxon>Bacillati</taxon>
        <taxon>Actinomycetota</taxon>
        <taxon>Actinomycetes</taxon>
        <taxon>Micrococcales</taxon>
        <taxon>Bogoriellaceae</taxon>
        <taxon>Georgenia</taxon>
    </lineage>
</organism>
<dbReference type="PANTHER" id="PTHR43292:SF4">
    <property type="entry name" value="ACYL-COA DEHYDROGENASE FADE34"/>
    <property type="match status" value="1"/>
</dbReference>
<dbReference type="InterPro" id="IPR009075">
    <property type="entry name" value="AcylCo_DH/oxidase_C"/>
</dbReference>
<dbReference type="InterPro" id="IPR013786">
    <property type="entry name" value="AcylCoA_DH/ox_N"/>
</dbReference>
<dbReference type="InterPro" id="IPR052161">
    <property type="entry name" value="Mycobact_Acyl-CoA_DH"/>
</dbReference>
<evidence type="ECO:0000313" key="10">
    <source>
        <dbReference type="EMBL" id="MPV88522.1"/>
    </source>
</evidence>